<accession>A0A923MAY2</accession>
<dbReference type="RefSeq" id="WP_187083130.1">
    <property type="nucleotide sequence ID" value="NZ_JACORU010000007.1"/>
</dbReference>
<protein>
    <submittedName>
        <fullName evidence="1">Uncharacterized protein</fullName>
    </submittedName>
</protein>
<comment type="caution">
    <text evidence="1">The sequence shown here is derived from an EMBL/GenBank/DDBJ whole genome shotgun (WGS) entry which is preliminary data.</text>
</comment>
<gene>
    <name evidence="1" type="ORF">H8R02_19405</name>
</gene>
<organism evidence="1 2">
    <name type="scientific">Ramlibacter albus</name>
    <dbReference type="NCBI Taxonomy" id="2079448"/>
    <lineage>
        <taxon>Bacteria</taxon>
        <taxon>Pseudomonadati</taxon>
        <taxon>Pseudomonadota</taxon>
        <taxon>Betaproteobacteria</taxon>
        <taxon>Burkholderiales</taxon>
        <taxon>Comamonadaceae</taxon>
        <taxon>Ramlibacter</taxon>
    </lineage>
</organism>
<reference evidence="1" key="1">
    <citation type="submission" date="2020-08" db="EMBL/GenBank/DDBJ databases">
        <title>Ramlibacter sp. GTP1 16S ribosomal RNA gene genome sequencing and assembly.</title>
        <authorList>
            <person name="Kang M."/>
        </authorList>
    </citation>
    <scope>NUCLEOTIDE SEQUENCE</scope>
    <source>
        <strain evidence="1">GTP1</strain>
    </source>
</reference>
<name>A0A923MAY2_9BURK</name>
<sequence length="142" mass="15340">MRRTISTVLGLLSLIAGLGAPIGASAQGFSANYSLHVPELRISAPASGLSLEAGQKWFARVGVGSSIVDQERLSVGGGYRFPDGQAVSVQLVRGLGQDRMGLAVRYDWASNYYLRVSYDRRWGEALTSSQPDMLRFSAGIRF</sequence>
<keyword evidence="2" id="KW-1185">Reference proteome</keyword>
<dbReference type="Proteomes" id="UP000596827">
    <property type="component" value="Unassembled WGS sequence"/>
</dbReference>
<dbReference type="AlphaFoldDB" id="A0A923MAY2"/>
<proteinExistence type="predicted"/>
<dbReference type="EMBL" id="JACORU010000007">
    <property type="protein sequence ID" value="MBC5766645.1"/>
    <property type="molecule type" value="Genomic_DNA"/>
</dbReference>
<evidence type="ECO:0000313" key="1">
    <source>
        <dbReference type="EMBL" id="MBC5766645.1"/>
    </source>
</evidence>
<evidence type="ECO:0000313" key="2">
    <source>
        <dbReference type="Proteomes" id="UP000596827"/>
    </source>
</evidence>